<dbReference type="CDD" id="cd06346">
    <property type="entry name" value="PBP1_ABC_ligand_binding-like"/>
    <property type="match status" value="1"/>
</dbReference>
<feature type="domain" description="Leucine-binding protein" evidence="6">
    <location>
        <begin position="43"/>
        <end position="357"/>
    </location>
</feature>
<keyword evidence="2" id="KW-0813">Transport</keyword>
<evidence type="ECO:0000256" key="4">
    <source>
        <dbReference type="ARBA" id="ARBA00022970"/>
    </source>
</evidence>
<feature type="signal peptide" evidence="5">
    <location>
        <begin position="1"/>
        <end position="24"/>
    </location>
</feature>
<dbReference type="InterPro" id="IPR028082">
    <property type="entry name" value="Peripla_BP_I"/>
</dbReference>
<sequence length="422" mass="43055">MQTRIWMKAVGATAAVMLALTACGGNGGGGGGDTGGGDAGGEPLKLGYVLPETGDLAYLGPPQIEAMKLAIKEINDAGGVLGNEIPDPVGGDEANDQAIASQSADRVLNANVNAVIGAAASGMSLAIIDKITGAGVAQCSGSNTAPTFTDYQDDDLYFRTAPSDALQGPVLADVITGDGHSKIAIAARADDYGRGLADATAKALENGGATVAVNEAYDPKTTDFNATVQKIVSSKPDAVAVIAFEEGTQILKGLIEAGLTPDKVGLYGADGLRNTDLATLVDPNNPDVLAGMKGTAPASADNPEFTKELKAFAPDLQELQFAPQVYDCVNVIALAAQATESTDANDFKAEVVNVTKDGEKCTSFADCKTLLDDGKDIDYDGASGPLDFVAAGEPGKATIEVYGYNEKGELTTLDTREAAPAQ</sequence>
<dbReference type="SUPFAM" id="SSF53822">
    <property type="entry name" value="Periplasmic binding protein-like I"/>
    <property type="match status" value="1"/>
</dbReference>
<dbReference type="PANTHER" id="PTHR30483:SF6">
    <property type="entry name" value="PERIPLASMIC BINDING PROTEIN OF ABC TRANSPORTER FOR NATURAL AMINO ACIDS"/>
    <property type="match status" value="1"/>
</dbReference>
<accession>A0ABY8QXL5</accession>
<proteinExistence type="inferred from homology"/>
<protein>
    <submittedName>
        <fullName evidence="7">ABC transporter substrate-binding protein</fullName>
    </submittedName>
</protein>
<dbReference type="InterPro" id="IPR051010">
    <property type="entry name" value="BCAA_transport"/>
</dbReference>
<dbReference type="InterPro" id="IPR028081">
    <property type="entry name" value="Leu-bd"/>
</dbReference>
<organism evidence="7 8">
    <name type="scientific">Saxibacter everestensis</name>
    <dbReference type="NCBI Taxonomy" id="2909229"/>
    <lineage>
        <taxon>Bacteria</taxon>
        <taxon>Bacillati</taxon>
        <taxon>Actinomycetota</taxon>
        <taxon>Actinomycetes</taxon>
        <taxon>Micrococcales</taxon>
        <taxon>Brevibacteriaceae</taxon>
        <taxon>Saxibacter</taxon>
    </lineage>
</organism>
<dbReference type="PANTHER" id="PTHR30483">
    <property type="entry name" value="LEUCINE-SPECIFIC-BINDING PROTEIN"/>
    <property type="match status" value="1"/>
</dbReference>
<evidence type="ECO:0000256" key="2">
    <source>
        <dbReference type="ARBA" id="ARBA00022448"/>
    </source>
</evidence>
<name>A0ABY8QXL5_9MICO</name>
<dbReference type="RefSeq" id="WP_349640578.1">
    <property type="nucleotide sequence ID" value="NZ_CP090958.1"/>
</dbReference>
<dbReference type="InterPro" id="IPR000709">
    <property type="entry name" value="Leu_Ile_Val-bd"/>
</dbReference>
<keyword evidence="3 5" id="KW-0732">Signal</keyword>
<dbReference type="Pfam" id="PF13458">
    <property type="entry name" value="Peripla_BP_6"/>
    <property type="match status" value="1"/>
</dbReference>
<evidence type="ECO:0000256" key="1">
    <source>
        <dbReference type="ARBA" id="ARBA00010062"/>
    </source>
</evidence>
<gene>
    <name evidence="7" type="ORF">LWF01_08405</name>
</gene>
<dbReference type="PRINTS" id="PR00337">
    <property type="entry name" value="LEUILEVALBP"/>
</dbReference>
<evidence type="ECO:0000313" key="7">
    <source>
        <dbReference type="EMBL" id="WGW13755.1"/>
    </source>
</evidence>
<evidence type="ECO:0000256" key="3">
    <source>
        <dbReference type="ARBA" id="ARBA00022729"/>
    </source>
</evidence>
<evidence type="ECO:0000259" key="6">
    <source>
        <dbReference type="Pfam" id="PF13458"/>
    </source>
</evidence>
<evidence type="ECO:0000313" key="8">
    <source>
        <dbReference type="Proteomes" id="UP001209083"/>
    </source>
</evidence>
<reference evidence="7 8" key="1">
    <citation type="submission" date="2023-05" db="EMBL/GenBank/DDBJ databases">
        <title>Lithophilousrod everest ZFBP1038 complete genpme.</title>
        <authorList>
            <person name="Tian M."/>
        </authorList>
    </citation>
    <scope>NUCLEOTIDE SEQUENCE [LARGE SCALE GENOMIC DNA]</scope>
    <source>
        <strain evidence="7 8">ZFBP1038</strain>
    </source>
</reference>
<evidence type="ECO:0000256" key="5">
    <source>
        <dbReference type="SAM" id="SignalP"/>
    </source>
</evidence>
<dbReference type="PROSITE" id="PS51257">
    <property type="entry name" value="PROKAR_LIPOPROTEIN"/>
    <property type="match status" value="1"/>
</dbReference>
<dbReference type="EMBL" id="CP090958">
    <property type="protein sequence ID" value="WGW13755.1"/>
    <property type="molecule type" value="Genomic_DNA"/>
</dbReference>
<keyword evidence="8" id="KW-1185">Reference proteome</keyword>
<dbReference type="Gene3D" id="3.40.50.2300">
    <property type="match status" value="2"/>
</dbReference>
<feature type="chain" id="PRO_5046605410" evidence="5">
    <location>
        <begin position="25"/>
        <end position="422"/>
    </location>
</feature>
<keyword evidence="4" id="KW-0029">Amino-acid transport</keyword>
<dbReference type="Proteomes" id="UP001209083">
    <property type="component" value="Chromosome"/>
</dbReference>
<comment type="similarity">
    <text evidence="1">Belongs to the leucine-binding protein family.</text>
</comment>